<dbReference type="Proteomes" id="UP000034732">
    <property type="component" value="Unassembled WGS sequence"/>
</dbReference>
<evidence type="ECO:0000313" key="3">
    <source>
        <dbReference type="Proteomes" id="UP000034732"/>
    </source>
</evidence>
<evidence type="ECO:0000313" key="2">
    <source>
        <dbReference type="EMBL" id="KKU29708.1"/>
    </source>
</evidence>
<accession>A0A0G1RI80</accession>
<comment type="caution">
    <text evidence="2">The sequence shown here is derived from an EMBL/GenBank/DDBJ whole genome shotgun (WGS) entry which is preliminary data.</text>
</comment>
<dbReference type="InterPro" id="IPR026870">
    <property type="entry name" value="Zinc_ribbon_dom"/>
</dbReference>
<feature type="domain" description="Zinc-ribbon" evidence="1">
    <location>
        <begin position="16"/>
        <end position="37"/>
    </location>
</feature>
<evidence type="ECO:0000259" key="1">
    <source>
        <dbReference type="Pfam" id="PF13240"/>
    </source>
</evidence>
<name>A0A0G1RI80_UNCKA</name>
<reference evidence="2 3" key="1">
    <citation type="journal article" date="2015" name="Nature">
        <title>rRNA introns, odd ribosomes, and small enigmatic genomes across a large radiation of phyla.</title>
        <authorList>
            <person name="Brown C.T."/>
            <person name="Hug L.A."/>
            <person name="Thomas B.C."/>
            <person name="Sharon I."/>
            <person name="Castelle C.J."/>
            <person name="Singh A."/>
            <person name="Wilkins M.J."/>
            <person name="Williams K.H."/>
            <person name="Banfield J.F."/>
        </authorList>
    </citation>
    <scope>NUCLEOTIDE SEQUENCE [LARGE SCALE GENOMIC DNA]</scope>
</reference>
<proteinExistence type="predicted"/>
<gene>
    <name evidence="2" type="ORF">UX44_C0032G0008</name>
</gene>
<sequence length="96" mass="11137">MFSISRIWSGEQEPPKCPECAKPIGENHKFCLHCGHQVKYPRKMKERKERSNSRRPPYDKFCPKCVEGRAARSRGGHLVWPGFCHKCGTKLQDVPR</sequence>
<dbReference type="EMBL" id="LCMF01000032">
    <property type="protein sequence ID" value="KKU29708.1"/>
    <property type="molecule type" value="Genomic_DNA"/>
</dbReference>
<dbReference type="AlphaFoldDB" id="A0A0G1RI80"/>
<dbReference type="Pfam" id="PF13240">
    <property type="entry name" value="Zn_Ribbon_1"/>
    <property type="match status" value="1"/>
</dbReference>
<protein>
    <recommendedName>
        <fullName evidence="1">Zinc-ribbon domain-containing protein</fullName>
    </recommendedName>
</protein>
<organism evidence="2 3">
    <name type="scientific">candidate division WWE3 bacterium GW2011_GWA1_46_21</name>
    <dbReference type="NCBI Taxonomy" id="1619107"/>
    <lineage>
        <taxon>Bacteria</taxon>
        <taxon>Katanobacteria</taxon>
    </lineage>
</organism>